<organism evidence="1 2">
    <name type="scientific">Trichinella pseudospiralis</name>
    <name type="common">Parasitic roundworm</name>
    <dbReference type="NCBI Taxonomy" id="6337"/>
    <lineage>
        <taxon>Eukaryota</taxon>
        <taxon>Metazoa</taxon>
        <taxon>Ecdysozoa</taxon>
        <taxon>Nematoda</taxon>
        <taxon>Enoplea</taxon>
        <taxon>Dorylaimia</taxon>
        <taxon>Trichinellida</taxon>
        <taxon>Trichinellidae</taxon>
        <taxon>Trichinella</taxon>
    </lineage>
</organism>
<gene>
    <name evidence="1" type="ORF">T4E_11556</name>
</gene>
<accession>A0A0V0XLH2</accession>
<evidence type="ECO:0000313" key="1">
    <source>
        <dbReference type="EMBL" id="KRX88825.1"/>
    </source>
</evidence>
<dbReference type="EMBL" id="JYDU01000220">
    <property type="protein sequence ID" value="KRX88825.1"/>
    <property type="molecule type" value="Genomic_DNA"/>
</dbReference>
<name>A0A0V0XLH2_TRIPS</name>
<sequence length="176" mass="21078">MSSNRRSYKDTRRWILDRARMEEDANEISSWLLTASLKHPRSFERLLGSYRLLCEKKNIFNAAEDLGKLYLLYSHDSRVEWPVWSVFAKELAKRLVKRKKFHYPKFQQYIHCPMLIEIICNCVLKCEDVDFLLFEKRGAKRRKQDKKAQLYKQLQSSNVDISTVEEKKEKKTDRIG</sequence>
<dbReference type="Proteomes" id="UP000054815">
    <property type="component" value="Unassembled WGS sequence"/>
</dbReference>
<protein>
    <submittedName>
        <fullName evidence="1">Uncharacterized protein</fullName>
    </submittedName>
</protein>
<dbReference type="AlphaFoldDB" id="A0A0V0XLH2"/>
<reference evidence="1 2" key="1">
    <citation type="submission" date="2015-01" db="EMBL/GenBank/DDBJ databases">
        <title>Evolution of Trichinella species and genotypes.</title>
        <authorList>
            <person name="Korhonen P.K."/>
            <person name="Edoardo P."/>
            <person name="Giuseppe L.R."/>
            <person name="Gasser R.B."/>
        </authorList>
    </citation>
    <scope>NUCLEOTIDE SEQUENCE [LARGE SCALE GENOMIC DNA]</scope>
    <source>
        <strain evidence="1">ISS141</strain>
    </source>
</reference>
<proteinExistence type="predicted"/>
<comment type="caution">
    <text evidence="1">The sequence shown here is derived from an EMBL/GenBank/DDBJ whole genome shotgun (WGS) entry which is preliminary data.</text>
</comment>
<evidence type="ECO:0000313" key="2">
    <source>
        <dbReference type="Proteomes" id="UP000054815"/>
    </source>
</evidence>
<dbReference type="STRING" id="6337.A0A0V0XLH2"/>